<gene>
    <name evidence="1" type="ORF">EVAR_19727_1</name>
</gene>
<dbReference type="EMBL" id="BGZK01000210">
    <property type="protein sequence ID" value="GBP28686.1"/>
    <property type="molecule type" value="Genomic_DNA"/>
</dbReference>
<protein>
    <submittedName>
        <fullName evidence="1">Uncharacterized protein</fullName>
    </submittedName>
</protein>
<dbReference type="Proteomes" id="UP000299102">
    <property type="component" value="Unassembled WGS sequence"/>
</dbReference>
<name>A0A4C1URT5_EUMVA</name>
<comment type="caution">
    <text evidence="1">The sequence shown here is derived from an EMBL/GenBank/DDBJ whole genome shotgun (WGS) entry which is preliminary data.</text>
</comment>
<proteinExistence type="predicted"/>
<evidence type="ECO:0000313" key="1">
    <source>
        <dbReference type="EMBL" id="GBP28686.1"/>
    </source>
</evidence>
<dbReference type="AlphaFoldDB" id="A0A4C1URT5"/>
<sequence length="169" mass="18587">MLTTPNAKSFSIRIINHSVRPRANGTVNSVNFEPLSRYRHNVRITSGREDLPLRIVISIVNVLEIQRNSCGLHYTRAASSSAQGTVSTIQKNRYHQGGRSEAGACVGRAVKWRYDGAAADSRPEIAFDYRDQEDKKSRKCSPLHGHYAACGCTGEPRGAAYTSDTGHVI</sequence>
<accession>A0A4C1URT5</accession>
<organism evidence="1 2">
    <name type="scientific">Eumeta variegata</name>
    <name type="common">Bagworm moth</name>
    <name type="synonym">Eumeta japonica</name>
    <dbReference type="NCBI Taxonomy" id="151549"/>
    <lineage>
        <taxon>Eukaryota</taxon>
        <taxon>Metazoa</taxon>
        <taxon>Ecdysozoa</taxon>
        <taxon>Arthropoda</taxon>
        <taxon>Hexapoda</taxon>
        <taxon>Insecta</taxon>
        <taxon>Pterygota</taxon>
        <taxon>Neoptera</taxon>
        <taxon>Endopterygota</taxon>
        <taxon>Lepidoptera</taxon>
        <taxon>Glossata</taxon>
        <taxon>Ditrysia</taxon>
        <taxon>Tineoidea</taxon>
        <taxon>Psychidae</taxon>
        <taxon>Oiketicinae</taxon>
        <taxon>Eumeta</taxon>
    </lineage>
</organism>
<reference evidence="1 2" key="1">
    <citation type="journal article" date="2019" name="Commun. Biol.">
        <title>The bagworm genome reveals a unique fibroin gene that provides high tensile strength.</title>
        <authorList>
            <person name="Kono N."/>
            <person name="Nakamura H."/>
            <person name="Ohtoshi R."/>
            <person name="Tomita M."/>
            <person name="Numata K."/>
            <person name="Arakawa K."/>
        </authorList>
    </citation>
    <scope>NUCLEOTIDE SEQUENCE [LARGE SCALE GENOMIC DNA]</scope>
</reference>
<evidence type="ECO:0000313" key="2">
    <source>
        <dbReference type="Proteomes" id="UP000299102"/>
    </source>
</evidence>
<keyword evidence="2" id="KW-1185">Reference proteome</keyword>